<evidence type="ECO:0000256" key="4">
    <source>
        <dbReference type="ARBA" id="ARBA00022692"/>
    </source>
</evidence>
<protein>
    <recommendedName>
        <fullName evidence="15">G-protein coupled receptors family 1 profile domain-containing protein</fullName>
    </recommendedName>
</protein>
<comment type="similarity">
    <text evidence="2 12">Belongs to the G-protein coupled receptor 1 family.</text>
</comment>
<accession>A0ABM1YJQ4</accession>
<dbReference type="GeneID" id="109416018"/>
<dbReference type="PROSITE" id="PS00237">
    <property type="entry name" value="G_PROTEIN_RECEP_F1_1"/>
    <property type="match status" value="1"/>
</dbReference>
<evidence type="ECO:0000256" key="11">
    <source>
        <dbReference type="ARBA" id="ARBA00023224"/>
    </source>
</evidence>
<feature type="transmembrane region" description="Helical" evidence="14">
    <location>
        <begin position="182"/>
        <end position="201"/>
    </location>
</feature>
<dbReference type="PRINTS" id="PR00237">
    <property type="entry name" value="GPCRRHODOPSN"/>
</dbReference>
<feature type="domain" description="G-protein coupled receptors family 1 profile" evidence="15">
    <location>
        <begin position="162"/>
        <end position="433"/>
    </location>
</feature>
<feature type="region of interest" description="Disordered" evidence="13">
    <location>
        <begin position="610"/>
        <end position="716"/>
    </location>
</feature>
<keyword evidence="10" id="KW-0325">Glycoprotein</keyword>
<dbReference type="PANTHER" id="PTHR24243">
    <property type="entry name" value="G-PROTEIN COUPLED RECEPTOR"/>
    <property type="match status" value="1"/>
</dbReference>
<dbReference type="PROSITE" id="PS50262">
    <property type="entry name" value="G_PROTEIN_RECEP_F1_2"/>
    <property type="match status" value="1"/>
</dbReference>
<feature type="transmembrane region" description="Helical" evidence="14">
    <location>
        <begin position="221"/>
        <end position="242"/>
    </location>
</feature>
<feature type="compositionally biased region" description="Polar residues" evidence="13">
    <location>
        <begin position="662"/>
        <end position="696"/>
    </location>
</feature>
<evidence type="ECO:0000259" key="15">
    <source>
        <dbReference type="PROSITE" id="PS50262"/>
    </source>
</evidence>
<evidence type="ECO:0000256" key="7">
    <source>
        <dbReference type="ARBA" id="ARBA00023136"/>
    </source>
</evidence>
<feature type="transmembrane region" description="Helical" evidence="14">
    <location>
        <begin position="145"/>
        <end position="170"/>
    </location>
</feature>
<feature type="transmembrane region" description="Helical" evidence="14">
    <location>
        <begin position="263"/>
        <end position="284"/>
    </location>
</feature>
<evidence type="ECO:0000256" key="5">
    <source>
        <dbReference type="ARBA" id="ARBA00022989"/>
    </source>
</evidence>
<keyword evidence="3" id="KW-1003">Cell membrane</keyword>
<dbReference type="Proteomes" id="UP000069940">
    <property type="component" value="Unassembled WGS sequence"/>
</dbReference>
<dbReference type="RefSeq" id="XP_062715311.1">
    <property type="nucleotide sequence ID" value="XM_062859327.1"/>
</dbReference>
<keyword evidence="8" id="KW-1015">Disulfide bond</keyword>
<keyword evidence="5 14" id="KW-1133">Transmembrane helix</keyword>
<dbReference type="RefSeq" id="XP_062715313.1">
    <property type="nucleotide sequence ID" value="XM_062859329.1"/>
</dbReference>
<keyword evidence="6 12" id="KW-0297">G-protein coupled receptor</keyword>
<keyword evidence="17" id="KW-1185">Reference proteome</keyword>
<evidence type="ECO:0000256" key="1">
    <source>
        <dbReference type="ARBA" id="ARBA00004651"/>
    </source>
</evidence>
<name>A0ABM1YJQ4_AEDAL</name>
<dbReference type="EnsemblMetazoa" id="AALFPA23_009778.R13528">
    <property type="protein sequence ID" value="AALFPA23_009778.P13528"/>
    <property type="gene ID" value="AALFPA23_009778"/>
</dbReference>
<feature type="transmembrane region" description="Helical" evidence="14">
    <location>
        <begin position="372"/>
        <end position="393"/>
    </location>
</feature>
<dbReference type="CDD" id="cd15134">
    <property type="entry name" value="7tmA_capaR"/>
    <property type="match status" value="1"/>
</dbReference>
<evidence type="ECO:0000256" key="2">
    <source>
        <dbReference type="ARBA" id="ARBA00010663"/>
    </source>
</evidence>
<dbReference type="RefSeq" id="XP_062715312.1">
    <property type="nucleotide sequence ID" value="XM_062859328.1"/>
</dbReference>
<sequence length="716" mass="78737">MVPTVDGTESPSHRMTFHNFDDWTNATATTTILTALLTTSLGATSSSWSELGVASPSTATSTVSLDSGGWWFDYGNGSTTLLEAGGIGARWPFSGENYSTHGNHGLSAEEGPYDRCDPRNENFQCTVQEFLEYARGPQQMPLSTALLVTILFTGILITGVVGNLIVCLVIIRHPQMHTATNYYLFSLAVSDLILLLLGLPYEISLYWHQYPYNLGLVFCKLRALISEASTYVSVLTIVAFSMERFLAICHPLHLYTMSGLQRPVRIIAGLWIVSLFSAVPFAVFTDIDYILYPPTQEKIEDSAFCAMLSNPEGIPLWELSTCLFFAGPMVVMIVLYGRMGMQIRSRTQRTEELGVRNGSVNGPSRVSQSRKAIIRMLAAVVITFFVCWAPFHAQRLLFLYARDWQHFNTVNTWLFSVAGWLYYVSCTVNPILYNVMSQRYRIAFRETLCGRRRGFGASFARDQSSFRETMVDVNNLGCESTKLIRVRSMVQCSRRSRYKGGLHATNSVRYGGENYIRRNSLQMGGHIPGSRSSLSPNMPTDVVVMLENKLSGRARCYTTSASTLTTSSTTTTMTTVTTGGENILKVPLISINGGTGCLINNVNSTNNHGTTPTAITLTDNNDSSISKENNLSDASSPPAAGDTSSRASTSSLSSSIELAASKQSPLIRNDLSPSDRPSSNDSHQYQHPATPNQQLINGYESDKSTSQGSVKRETCI</sequence>
<feature type="compositionally biased region" description="Low complexity" evidence="13">
    <location>
        <begin position="639"/>
        <end position="661"/>
    </location>
</feature>
<feature type="transmembrane region" description="Helical" evidence="14">
    <location>
        <begin position="316"/>
        <end position="336"/>
    </location>
</feature>
<evidence type="ECO:0000256" key="10">
    <source>
        <dbReference type="ARBA" id="ARBA00023180"/>
    </source>
</evidence>
<evidence type="ECO:0000256" key="9">
    <source>
        <dbReference type="ARBA" id="ARBA00023170"/>
    </source>
</evidence>
<dbReference type="PANTHER" id="PTHR24243:SF107">
    <property type="entry name" value="NEUROPEPTIDES CAPA RECEPTOR"/>
    <property type="match status" value="1"/>
</dbReference>
<dbReference type="EnsemblMetazoa" id="AALFPA23_009778.R13532">
    <property type="protein sequence ID" value="AALFPA23_009778.P13532"/>
    <property type="gene ID" value="AALFPA23_009778"/>
</dbReference>
<dbReference type="InterPro" id="IPR005390">
    <property type="entry name" value="NeuromedU_rcpt"/>
</dbReference>
<keyword evidence="9 12" id="KW-0675">Receptor</keyword>
<organism evidence="16 17">
    <name type="scientific">Aedes albopictus</name>
    <name type="common">Asian tiger mosquito</name>
    <name type="synonym">Stegomyia albopicta</name>
    <dbReference type="NCBI Taxonomy" id="7160"/>
    <lineage>
        <taxon>Eukaryota</taxon>
        <taxon>Metazoa</taxon>
        <taxon>Ecdysozoa</taxon>
        <taxon>Arthropoda</taxon>
        <taxon>Hexapoda</taxon>
        <taxon>Insecta</taxon>
        <taxon>Pterygota</taxon>
        <taxon>Neoptera</taxon>
        <taxon>Endopterygota</taxon>
        <taxon>Diptera</taxon>
        <taxon>Nematocera</taxon>
        <taxon>Culicoidea</taxon>
        <taxon>Culicidae</taxon>
        <taxon>Culicinae</taxon>
        <taxon>Aedini</taxon>
        <taxon>Aedes</taxon>
        <taxon>Stegomyia</taxon>
    </lineage>
</organism>
<evidence type="ECO:0000256" key="3">
    <source>
        <dbReference type="ARBA" id="ARBA00022475"/>
    </source>
</evidence>
<evidence type="ECO:0000313" key="16">
    <source>
        <dbReference type="EnsemblMetazoa" id="AALFPA23_009778.P13528"/>
    </source>
</evidence>
<proteinExistence type="inferred from homology"/>
<feature type="compositionally biased region" description="Polar residues" evidence="13">
    <location>
        <begin position="610"/>
        <end position="635"/>
    </location>
</feature>
<dbReference type="SUPFAM" id="SSF81321">
    <property type="entry name" value="Family A G protein-coupled receptor-like"/>
    <property type="match status" value="1"/>
</dbReference>
<feature type="transmembrane region" description="Helical" evidence="14">
    <location>
        <begin position="413"/>
        <end position="435"/>
    </location>
</feature>
<dbReference type="InterPro" id="IPR017452">
    <property type="entry name" value="GPCR_Rhodpsn_7TM"/>
</dbReference>
<evidence type="ECO:0000256" key="12">
    <source>
        <dbReference type="RuleBase" id="RU000688"/>
    </source>
</evidence>
<dbReference type="SMART" id="SM01381">
    <property type="entry name" value="7TM_GPCR_Srsx"/>
    <property type="match status" value="1"/>
</dbReference>
<dbReference type="InterPro" id="IPR000276">
    <property type="entry name" value="GPCR_Rhodpsn"/>
</dbReference>
<evidence type="ECO:0000256" key="13">
    <source>
        <dbReference type="SAM" id="MobiDB-lite"/>
    </source>
</evidence>
<reference evidence="17" key="1">
    <citation type="journal article" date="2015" name="Proc. Natl. Acad. Sci. U.S.A.">
        <title>Genome sequence of the Asian Tiger mosquito, Aedes albopictus, reveals insights into its biology, genetics, and evolution.</title>
        <authorList>
            <person name="Chen X.G."/>
            <person name="Jiang X."/>
            <person name="Gu J."/>
            <person name="Xu M."/>
            <person name="Wu Y."/>
            <person name="Deng Y."/>
            <person name="Zhang C."/>
            <person name="Bonizzoni M."/>
            <person name="Dermauw W."/>
            <person name="Vontas J."/>
            <person name="Armbruster P."/>
            <person name="Huang X."/>
            <person name="Yang Y."/>
            <person name="Zhang H."/>
            <person name="He W."/>
            <person name="Peng H."/>
            <person name="Liu Y."/>
            <person name="Wu K."/>
            <person name="Chen J."/>
            <person name="Lirakis M."/>
            <person name="Topalis P."/>
            <person name="Van Leeuwen T."/>
            <person name="Hall A.B."/>
            <person name="Jiang X."/>
            <person name="Thorpe C."/>
            <person name="Mueller R.L."/>
            <person name="Sun C."/>
            <person name="Waterhouse R.M."/>
            <person name="Yan G."/>
            <person name="Tu Z.J."/>
            <person name="Fang X."/>
            <person name="James A.A."/>
        </authorList>
    </citation>
    <scope>NUCLEOTIDE SEQUENCE [LARGE SCALE GENOMIC DNA]</scope>
    <source>
        <strain evidence="17">Foshan</strain>
    </source>
</reference>
<keyword evidence="11 12" id="KW-0807">Transducer</keyword>
<keyword evidence="4 12" id="KW-0812">Transmembrane</keyword>
<evidence type="ECO:0000256" key="6">
    <source>
        <dbReference type="ARBA" id="ARBA00023040"/>
    </source>
</evidence>
<evidence type="ECO:0000256" key="8">
    <source>
        <dbReference type="ARBA" id="ARBA00023157"/>
    </source>
</evidence>
<dbReference type="EnsemblMetazoa" id="AALFPA23_009778.R13529">
    <property type="protein sequence ID" value="AALFPA23_009778.P13529"/>
    <property type="gene ID" value="AALFPA23_009778"/>
</dbReference>
<dbReference type="Gene3D" id="1.20.1070.10">
    <property type="entry name" value="Rhodopsin 7-helix transmembrane proteins"/>
    <property type="match status" value="1"/>
</dbReference>
<reference evidence="16" key="2">
    <citation type="submission" date="2025-05" db="UniProtKB">
        <authorList>
            <consortium name="EnsemblMetazoa"/>
        </authorList>
    </citation>
    <scope>IDENTIFICATION</scope>
    <source>
        <strain evidence="16">Foshan</strain>
    </source>
</reference>
<comment type="subcellular location">
    <subcellularLocation>
        <location evidence="1">Cell membrane</location>
        <topology evidence="1">Multi-pass membrane protein</topology>
    </subcellularLocation>
</comment>
<dbReference type="PRINTS" id="PR01565">
    <property type="entry name" value="NEUROMEDINUR"/>
</dbReference>
<dbReference type="Pfam" id="PF00001">
    <property type="entry name" value="7tm_1"/>
    <property type="match status" value="1"/>
</dbReference>
<evidence type="ECO:0000256" key="14">
    <source>
        <dbReference type="SAM" id="Phobius"/>
    </source>
</evidence>
<evidence type="ECO:0000313" key="17">
    <source>
        <dbReference type="Proteomes" id="UP000069940"/>
    </source>
</evidence>
<keyword evidence="7 14" id="KW-0472">Membrane</keyword>